<dbReference type="AlphaFoldDB" id="A0A5N6AJC2"/>
<sequence>MRRVIWQLPRSFRDFAEGMHAGHGIRHGVSRSPGGGRPLPGVGSVAVSSSRVERSGEVAASVDA</sequence>
<dbReference type="EMBL" id="VDLY02000003">
    <property type="protein sequence ID" value="KAB8168821.1"/>
    <property type="molecule type" value="Genomic_DNA"/>
</dbReference>
<evidence type="ECO:0000256" key="1">
    <source>
        <dbReference type="SAM" id="MobiDB-lite"/>
    </source>
</evidence>
<comment type="caution">
    <text evidence="2">The sequence shown here is derived from an EMBL/GenBank/DDBJ whole genome shotgun (WGS) entry which is preliminary data.</text>
</comment>
<name>A0A5N6AJC2_9ACTN</name>
<proteinExistence type="predicted"/>
<organism evidence="2 3">
    <name type="scientific">Streptomyces mimosae</name>
    <dbReference type="NCBI Taxonomy" id="2586635"/>
    <lineage>
        <taxon>Bacteria</taxon>
        <taxon>Bacillati</taxon>
        <taxon>Actinomycetota</taxon>
        <taxon>Actinomycetes</taxon>
        <taxon>Kitasatosporales</taxon>
        <taxon>Streptomycetaceae</taxon>
        <taxon>Streptomyces</taxon>
    </lineage>
</organism>
<protein>
    <submittedName>
        <fullName evidence="2">Uncharacterized protein</fullName>
    </submittedName>
</protein>
<accession>A0A5N6AJC2</accession>
<reference evidence="2" key="1">
    <citation type="submission" date="2019-10" db="EMBL/GenBank/DDBJ databases">
        <title>Nonomuraea sp. nov., isolated from Phyllanthus amarus.</title>
        <authorList>
            <person name="Klykleung N."/>
            <person name="Tanasupawat S."/>
        </authorList>
    </citation>
    <scope>NUCLEOTIDE SEQUENCE [LARGE SCALE GENOMIC DNA]</scope>
    <source>
        <strain evidence="2">3MP-10</strain>
    </source>
</reference>
<evidence type="ECO:0000313" key="3">
    <source>
        <dbReference type="Proteomes" id="UP000314251"/>
    </source>
</evidence>
<dbReference type="Proteomes" id="UP000314251">
    <property type="component" value="Unassembled WGS sequence"/>
</dbReference>
<feature type="region of interest" description="Disordered" evidence="1">
    <location>
        <begin position="24"/>
        <end position="64"/>
    </location>
</feature>
<feature type="compositionally biased region" description="Low complexity" evidence="1">
    <location>
        <begin position="39"/>
        <end position="50"/>
    </location>
</feature>
<evidence type="ECO:0000313" key="2">
    <source>
        <dbReference type="EMBL" id="KAB8168821.1"/>
    </source>
</evidence>
<keyword evidence="3" id="KW-1185">Reference proteome</keyword>
<gene>
    <name evidence="2" type="ORF">FH607_006255</name>
</gene>